<proteinExistence type="predicted"/>
<dbReference type="EMBL" id="BAABBX010000016">
    <property type="protein sequence ID" value="GAA4192828.1"/>
    <property type="molecule type" value="Genomic_DNA"/>
</dbReference>
<comment type="caution">
    <text evidence="3">The sequence shown here is derived from an EMBL/GenBank/DDBJ whole genome shotgun (WGS) entry which is preliminary data.</text>
</comment>
<evidence type="ECO:0000256" key="1">
    <source>
        <dbReference type="ARBA" id="ARBA00023125"/>
    </source>
</evidence>
<dbReference type="PANTHER" id="PTHR46797:SF1">
    <property type="entry name" value="METHYLPHOSPHONATE SYNTHASE"/>
    <property type="match status" value="1"/>
</dbReference>
<dbReference type="InterPro" id="IPR001387">
    <property type="entry name" value="Cro/C1-type_HTH"/>
</dbReference>
<keyword evidence="1" id="KW-0238">DNA-binding</keyword>
<dbReference type="PANTHER" id="PTHR46797">
    <property type="entry name" value="HTH-TYPE TRANSCRIPTIONAL REGULATOR"/>
    <property type="match status" value="1"/>
</dbReference>
<accession>A0ABP8AYH3</accession>
<dbReference type="SMART" id="SM00530">
    <property type="entry name" value="HTH_XRE"/>
    <property type="match status" value="1"/>
</dbReference>
<keyword evidence="4" id="KW-1185">Reference proteome</keyword>
<dbReference type="InterPro" id="IPR010982">
    <property type="entry name" value="Lambda_DNA-bd_dom_sf"/>
</dbReference>
<evidence type="ECO:0000313" key="3">
    <source>
        <dbReference type="EMBL" id="GAA4192828.1"/>
    </source>
</evidence>
<organism evidence="3 4">
    <name type="scientific">Gryllotalpicola kribbensis</name>
    <dbReference type="NCBI Taxonomy" id="993084"/>
    <lineage>
        <taxon>Bacteria</taxon>
        <taxon>Bacillati</taxon>
        <taxon>Actinomycetota</taxon>
        <taxon>Actinomycetes</taxon>
        <taxon>Micrococcales</taxon>
        <taxon>Microbacteriaceae</taxon>
        <taxon>Gryllotalpicola</taxon>
    </lineage>
</organism>
<dbReference type="SUPFAM" id="SSF47413">
    <property type="entry name" value="lambda repressor-like DNA-binding domains"/>
    <property type="match status" value="1"/>
</dbReference>
<protein>
    <recommendedName>
        <fullName evidence="2">HTH cro/C1-type domain-containing protein</fullName>
    </recommendedName>
</protein>
<dbReference type="Proteomes" id="UP001500213">
    <property type="component" value="Unassembled WGS sequence"/>
</dbReference>
<feature type="domain" description="HTH cro/C1-type" evidence="2">
    <location>
        <begin position="28"/>
        <end position="82"/>
    </location>
</feature>
<dbReference type="CDD" id="cd00093">
    <property type="entry name" value="HTH_XRE"/>
    <property type="match status" value="1"/>
</dbReference>
<dbReference type="RefSeq" id="WP_344777532.1">
    <property type="nucleotide sequence ID" value="NZ_BAABBX010000016.1"/>
</dbReference>
<sequence>MPEPTPQTSPKPRLDRQPLWRHMLGAQLRTLRHGRDETLSETARRAGVSTQYLSEIERGAKEPSSEVIAAVAEALDVTLLDLTIAVAEGLRDAQTAPARAPRGPALFALAA</sequence>
<dbReference type="Pfam" id="PF13560">
    <property type="entry name" value="HTH_31"/>
    <property type="match status" value="1"/>
</dbReference>
<evidence type="ECO:0000259" key="2">
    <source>
        <dbReference type="PROSITE" id="PS50943"/>
    </source>
</evidence>
<dbReference type="InterPro" id="IPR050807">
    <property type="entry name" value="TransReg_Diox_bact_type"/>
</dbReference>
<dbReference type="PROSITE" id="PS50943">
    <property type="entry name" value="HTH_CROC1"/>
    <property type="match status" value="1"/>
</dbReference>
<evidence type="ECO:0000313" key="4">
    <source>
        <dbReference type="Proteomes" id="UP001500213"/>
    </source>
</evidence>
<name>A0ABP8AYH3_9MICO</name>
<reference evidence="4" key="1">
    <citation type="journal article" date="2019" name="Int. J. Syst. Evol. Microbiol.">
        <title>The Global Catalogue of Microorganisms (GCM) 10K type strain sequencing project: providing services to taxonomists for standard genome sequencing and annotation.</title>
        <authorList>
            <consortium name="The Broad Institute Genomics Platform"/>
            <consortium name="The Broad Institute Genome Sequencing Center for Infectious Disease"/>
            <person name="Wu L."/>
            <person name="Ma J."/>
        </authorList>
    </citation>
    <scope>NUCLEOTIDE SEQUENCE [LARGE SCALE GENOMIC DNA]</scope>
    <source>
        <strain evidence="4">JCM 17593</strain>
    </source>
</reference>
<gene>
    <name evidence="3" type="ORF">GCM10022288_25700</name>
</gene>
<dbReference type="Gene3D" id="1.10.260.40">
    <property type="entry name" value="lambda repressor-like DNA-binding domains"/>
    <property type="match status" value="1"/>
</dbReference>